<evidence type="ECO:0000256" key="1">
    <source>
        <dbReference type="SAM" id="MobiDB-lite"/>
    </source>
</evidence>
<evidence type="ECO:0000313" key="3">
    <source>
        <dbReference type="EMBL" id="CEM11341.1"/>
    </source>
</evidence>
<proteinExistence type="predicted"/>
<dbReference type="Proteomes" id="UP000041254">
    <property type="component" value="Unassembled WGS sequence"/>
</dbReference>
<keyword evidence="2" id="KW-0812">Transmembrane</keyword>
<feature type="transmembrane region" description="Helical" evidence="2">
    <location>
        <begin position="335"/>
        <end position="358"/>
    </location>
</feature>
<accession>A0A0G4FEF3</accession>
<feature type="compositionally biased region" description="Gly residues" evidence="1">
    <location>
        <begin position="440"/>
        <end position="455"/>
    </location>
</feature>
<keyword evidence="2" id="KW-0472">Membrane</keyword>
<feature type="compositionally biased region" description="Basic residues" evidence="1">
    <location>
        <begin position="462"/>
        <end position="475"/>
    </location>
</feature>
<organism evidence="3 4">
    <name type="scientific">Vitrella brassicaformis (strain CCMP3155)</name>
    <dbReference type="NCBI Taxonomy" id="1169540"/>
    <lineage>
        <taxon>Eukaryota</taxon>
        <taxon>Sar</taxon>
        <taxon>Alveolata</taxon>
        <taxon>Colpodellida</taxon>
        <taxon>Vitrellaceae</taxon>
        <taxon>Vitrella</taxon>
    </lineage>
</organism>
<keyword evidence="4" id="KW-1185">Reference proteome</keyword>
<evidence type="ECO:0000313" key="4">
    <source>
        <dbReference type="Proteomes" id="UP000041254"/>
    </source>
</evidence>
<feature type="compositionally biased region" description="Pro residues" evidence="1">
    <location>
        <begin position="116"/>
        <end position="141"/>
    </location>
</feature>
<dbReference type="AlphaFoldDB" id="A0A0G4FEF3"/>
<gene>
    <name evidence="3" type="ORF">Vbra_22589</name>
</gene>
<dbReference type="InParanoid" id="A0A0G4FEF3"/>
<dbReference type="EMBL" id="CDMY01000414">
    <property type="protein sequence ID" value="CEM11341.1"/>
    <property type="molecule type" value="Genomic_DNA"/>
</dbReference>
<feature type="region of interest" description="Disordered" evidence="1">
    <location>
        <begin position="394"/>
        <end position="475"/>
    </location>
</feature>
<name>A0A0G4FEF3_VITBC</name>
<feature type="compositionally biased region" description="Basic and acidic residues" evidence="1">
    <location>
        <begin position="412"/>
        <end position="423"/>
    </location>
</feature>
<dbReference type="VEuPathDB" id="CryptoDB:Vbra_22589"/>
<evidence type="ECO:0000256" key="2">
    <source>
        <dbReference type="SAM" id="Phobius"/>
    </source>
</evidence>
<feature type="region of interest" description="Disordered" evidence="1">
    <location>
        <begin position="69"/>
        <end position="145"/>
    </location>
</feature>
<dbReference type="OMA" id="SAQSRMI"/>
<protein>
    <submittedName>
        <fullName evidence="3">Uncharacterized protein</fullName>
    </submittedName>
</protein>
<feature type="compositionally biased region" description="Polar residues" evidence="1">
    <location>
        <begin position="102"/>
        <end position="111"/>
    </location>
</feature>
<reference evidence="3 4" key="1">
    <citation type="submission" date="2014-11" db="EMBL/GenBank/DDBJ databases">
        <authorList>
            <person name="Zhu J."/>
            <person name="Qi W."/>
            <person name="Song R."/>
        </authorList>
    </citation>
    <scope>NUCLEOTIDE SEQUENCE [LARGE SCALE GENOMIC DNA]</scope>
</reference>
<sequence length="475" mass="51230">MVERFPWSDKGLLPVLLAAILSSVSSLTWSVNGVSSPSLSAPSPMAFLSGASPAAGGRPFRRRRRVIVMARDSRSAQSRMIRRRKKGIRRLDEQPPADTAQPERNQGIQQQSPPEAASPPTAPPPRAPPAAAPPSPSPSPRLPTTLTPEEQELMADTSTTQTADGSQKLKISSTLKKYGQQPTPDVAGASFDEIFAPISAKGLGRESLFTTDDTQIPELEEVFEEAARRKLQQEKRADINAAKAREKIRRSDTERIREELLYDPFADTQFERFVEDRKPVDAVGAVFGEGLAPAQPFLGFIPTSFLQTGHLVLLFVVALCGLVEDPGNPLTNLPLPIRNFFVTGLGLVFAVNVVLSALSISPAIARKQPWYFWAFKTLLLGGLAYDELMQIPPFDEDPSKRPPPQPSNRFTEASRARAADRGDVQAVAMAPPPTSAGPPAGAGAGAGRAGVGRGSGKATTTIRRRRRKVPSNKGT</sequence>
<keyword evidence="2" id="KW-1133">Transmembrane helix</keyword>
<dbReference type="OrthoDB" id="5813at2759"/>